<dbReference type="AlphaFoldDB" id="A0A077RCA6"/>
<proteinExistence type="predicted"/>
<protein>
    <submittedName>
        <fullName evidence="1">Uncharacterized protein</fullName>
    </submittedName>
</protein>
<dbReference type="EMBL" id="HG529636">
    <property type="protein sequence ID" value="CDI55074.1"/>
    <property type="molecule type" value="Genomic_DNA"/>
</dbReference>
<name>A0A077RCA6_9BASI</name>
<accession>A0A077RCA6</accession>
<evidence type="ECO:0000313" key="1">
    <source>
        <dbReference type="EMBL" id="CDI55074.1"/>
    </source>
</evidence>
<reference evidence="1" key="1">
    <citation type="journal article" date="2014" name="Genome Biol. Evol.">
        <title>Gene Loss Rather Than Gene Gain Is Associated with a Host Jump from Monocots to Dicots in the Smut Fungus Melanopsichium pennsylvanicum.</title>
        <authorList>
            <person name="Sharma R."/>
            <person name="Mishra B."/>
            <person name="Runge F."/>
            <person name="Thines M."/>
        </authorList>
    </citation>
    <scope>NUCLEOTIDE SEQUENCE</scope>
    <source>
        <strain evidence="1">4</strain>
    </source>
</reference>
<sequence>MGGRSSKKHIRVAHCAHCLDAANVIPSSSGTVNELAETQNGRSKRLN</sequence>
<organism evidence="1">
    <name type="scientific">Melanopsichium pennsylvanicum 4</name>
    <dbReference type="NCBI Taxonomy" id="1398559"/>
    <lineage>
        <taxon>Eukaryota</taxon>
        <taxon>Fungi</taxon>
        <taxon>Dikarya</taxon>
        <taxon>Basidiomycota</taxon>
        <taxon>Ustilaginomycotina</taxon>
        <taxon>Ustilaginomycetes</taxon>
        <taxon>Ustilaginales</taxon>
        <taxon>Ustilaginaceae</taxon>
        <taxon>Melanopsichium</taxon>
    </lineage>
</organism>